<dbReference type="InterPro" id="IPR016621">
    <property type="entry name" value="UCP014543"/>
</dbReference>
<name>A0A1G9X089_9FIRM</name>
<accession>A0A1G9X089</accession>
<evidence type="ECO:0000313" key="1">
    <source>
        <dbReference type="EMBL" id="SDM90244.1"/>
    </source>
</evidence>
<gene>
    <name evidence="1" type="ORF">SAMN05660299_01732</name>
</gene>
<dbReference type="Proteomes" id="UP000199309">
    <property type="component" value="Unassembled WGS sequence"/>
</dbReference>
<keyword evidence="2" id="KW-1185">Reference proteome</keyword>
<organism evidence="1 2">
    <name type="scientific">Megasphaera paucivorans</name>
    <dbReference type="NCBI Taxonomy" id="349095"/>
    <lineage>
        <taxon>Bacteria</taxon>
        <taxon>Bacillati</taxon>
        <taxon>Bacillota</taxon>
        <taxon>Negativicutes</taxon>
        <taxon>Veillonellales</taxon>
        <taxon>Veillonellaceae</taxon>
        <taxon>Megasphaera</taxon>
    </lineage>
</organism>
<reference evidence="1 2" key="1">
    <citation type="submission" date="2016-10" db="EMBL/GenBank/DDBJ databases">
        <authorList>
            <person name="de Groot N.N."/>
        </authorList>
    </citation>
    <scope>NUCLEOTIDE SEQUENCE [LARGE SCALE GENOMIC DNA]</scope>
    <source>
        <strain evidence="1 2">DSM 16981</strain>
    </source>
</reference>
<dbReference type="AlphaFoldDB" id="A0A1G9X089"/>
<dbReference type="EMBL" id="FNHQ01000016">
    <property type="protein sequence ID" value="SDM90244.1"/>
    <property type="molecule type" value="Genomic_DNA"/>
</dbReference>
<evidence type="ECO:0000313" key="2">
    <source>
        <dbReference type="Proteomes" id="UP000199309"/>
    </source>
</evidence>
<evidence type="ECO:0008006" key="3">
    <source>
        <dbReference type="Google" id="ProtNLM"/>
    </source>
</evidence>
<sequence length="145" mass="16495">MALKMILAINFIPERIKQLKLLALLTKSQIRIVTENDMDKTVGELLGFTEEEIENISALKKQEEKKDIPENQELMAAMEVTKEAIILCGFDSSALNVLLNGIRRGPLKNIPLKAGVTPNNISWNIYTILQEISKEHDYFEAQKKR</sequence>
<dbReference type="Pfam" id="PF12646">
    <property type="entry name" value="DUF3783"/>
    <property type="match status" value="1"/>
</dbReference>
<protein>
    <recommendedName>
        <fullName evidence="3">DUF3783 domain-containing protein</fullName>
    </recommendedName>
</protein>
<dbReference type="RefSeq" id="WP_245675121.1">
    <property type="nucleotide sequence ID" value="NZ_FNHQ01000016.1"/>
</dbReference>
<proteinExistence type="predicted"/>